<organism evidence="2 3">
    <name type="scientific">Gelidibacter sediminis</name>
    <dbReference type="NCBI Taxonomy" id="1608710"/>
    <lineage>
        <taxon>Bacteria</taxon>
        <taxon>Pseudomonadati</taxon>
        <taxon>Bacteroidota</taxon>
        <taxon>Flavobacteriia</taxon>
        <taxon>Flavobacteriales</taxon>
        <taxon>Flavobacteriaceae</taxon>
        <taxon>Gelidibacter</taxon>
    </lineage>
</organism>
<sequence length="70" mass="7822">MKKILYLLPLLGLLMSCTGEKKQSNETVEVNLEQTEALEASIENLDAAIESSELEIEQTQKEIDSLLDNL</sequence>
<reference evidence="2 3" key="1">
    <citation type="submission" date="2019-03" db="EMBL/GenBank/DDBJ databases">
        <title>Genomic Encyclopedia of Archaeal and Bacterial Type Strains, Phase II (KMG-II): from individual species to whole genera.</title>
        <authorList>
            <person name="Goeker M."/>
        </authorList>
    </citation>
    <scope>NUCLEOTIDE SEQUENCE [LARGE SCALE GENOMIC DNA]</scope>
    <source>
        <strain evidence="2 3">DSM 28135</strain>
    </source>
</reference>
<keyword evidence="1" id="KW-0175">Coiled coil</keyword>
<name>A0A4R7PK91_9FLAO</name>
<feature type="coiled-coil region" evidence="1">
    <location>
        <begin position="35"/>
        <end position="69"/>
    </location>
</feature>
<dbReference type="PROSITE" id="PS51257">
    <property type="entry name" value="PROKAR_LIPOPROTEIN"/>
    <property type="match status" value="1"/>
</dbReference>
<accession>A0A4R7PK91</accession>
<dbReference type="AlphaFoldDB" id="A0A4R7PK91"/>
<comment type="caution">
    <text evidence="2">The sequence shown here is derived from an EMBL/GenBank/DDBJ whole genome shotgun (WGS) entry which is preliminary data.</text>
</comment>
<keyword evidence="3" id="KW-1185">Reference proteome</keyword>
<gene>
    <name evidence="2" type="ORF">BXY82_2965</name>
</gene>
<evidence type="ECO:0000256" key="1">
    <source>
        <dbReference type="SAM" id="Coils"/>
    </source>
</evidence>
<evidence type="ECO:0000313" key="3">
    <source>
        <dbReference type="Proteomes" id="UP000294689"/>
    </source>
</evidence>
<evidence type="ECO:0000313" key="2">
    <source>
        <dbReference type="EMBL" id="TDU34299.1"/>
    </source>
</evidence>
<dbReference type="RefSeq" id="WP_133758958.1">
    <property type="nucleotide sequence ID" value="NZ_SOBW01000010.1"/>
</dbReference>
<protein>
    <submittedName>
        <fullName evidence="2">Uncharacterized protein</fullName>
    </submittedName>
</protein>
<proteinExistence type="predicted"/>
<dbReference type="Proteomes" id="UP000294689">
    <property type="component" value="Unassembled WGS sequence"/>
</dbReference>
<dbReference type="EMBL" id="SOBW01000010">
    <property type="protein sequence ID" value="TDU34299.1"/>
    <property type="molecule type" value="Genomic_DNA"/>
</dbReference>
<dbReference type="OrthoDB" id="1495344at2"/>